<gene>
    <name evidence="3" type="ORF">SAMN06295970_101199</name>
</gene>
<dbReference type="PANTHER" id="PTHR30093:SF47">
    <property type="entry name" value="TYPE IV PILUS NON-CORE MINOR PILIN PILE"/>
    <property type="match status" value="1"/>
</dbReference>
<feature type="transmembrane region" description="Helical" evidence="2">
    <location>
        <begin position="59"/>
        <end position="81"/>
    </location>
</feature>
<dbReference type="SUPFAM" id="SSF54523">
    <property type="entry name" value="Pili subunits"/>
    <property type="match status" value="1"/>
</dbReference>
<evidence type="ECO:0000313" key="3">
    <source>
        <dbReference type="EMBL" id="SMP42589.1"/>
    </source>
</evidence>
<dbReference type="PRINTS" id="PR00813">
    <property type="entry name" value="BCTERIALGSPG"/>
</dbReference>
<dbReference type="InterPro" id="IPR012902">
    <property type="entry name" value="N_methyl_site"/>
</dbReference>
<keyword evidence="2" id="KW-0812">Transmembrane</keyword>
<evidence type="ECO:0000256" key="2">
    <source>
        <dbReference type="SAM" id="Phobius"/>
    </source>
</evidence>
<organism evidence="3 4">
    <name type="scientific">Noviherbaspirillum suwonense</name>
    <dbReference type="NCBI Taxonomy" id="1224511"/>
    <lineage>
        <taxon>Bacteria</taxon>
        <taxon>Pseudomonadati</taxon>
        <taxon>Pseudomonadota</taxon>
        <taxon>Betaproteobacteria</taxon>
        <taxon>Burkholderiales</taxon>
        <taxon>Oxalobacteraceae</taxon>
        <taxon>Noviherbaspirillum</taxon>
    </lineage>
</organism>
<sequence>MHAPSGASLHSPRFGNCAAQRLHSLQCPPLVPTCQRAGGAGVSPTKPAEYITMDRASSAGFTLIELLISIAIIAILSAVAFPSYTDHVRRGHAAVAAAALASWRVGLEQYYQDHRRYGANGACGGATPSSREFSYRCETPADGQGFLATATGDGTRGMGDFIYSIDHAGQRRTLGLPAGWGATPRDCWVGSRSGAC</sequence>
<dbReference type="Proteomes" id="UP001158049">
    <property type="component" value="Unassembled WGS sequence"/>
</dbReference>
<proteinExistence type="predicted"/>
<dbReference type="Pfam" id="PF16732">
    <property type="entry name" value="ComP_DUS"/>
    <property type="match status" value="1"/>
</dbReference>
<dbReference type="PANTHER" id="PTHR30093">
    <property type="entry name" value="GENERAL SECRETION PATHWAY PROTEIN G"/>
    <property type="match status" value="1"/>
</dbReference>
<dbReference type="InterPro" id="IPR045584">
    <property type="entry name" value="Pilin-like"/>
</dbReference>
<keyword evidence="2" id="KW-0472">Membrane</keyword>
<dbReference type="InterPro" id="IPR031982">
    <property type="entry name" value="PilE-like"/>
</dbReference>
<keyword evidence="2" id="KW-1133">Transmembrane helix</keyword>
<keyword evidence="1" id="KW-0488">Methylation</keyword>
<dbReference type="NCBIfam" id="TIGR02532">
    <property type="entry name" value="IV_pilin_GFxxxE"/>
    <property type="match status" value="1"/>
</dbReference>
<evidence type="ECO:0000256" key="1">
    <source>
        <dbReference type="ARBA" id="ARBA00022481"/>
    </source>
</evidence>
<dbReference type="Gene3D" id="3.30.700.10">
    <property type="entry name" value="Glycoprotein, Type 4 Pilin"/>
    <property type="match status" value="1"/>
</dbReference>
<protein>
    <submittedName>
        <fullName evidence="3">Type IV pilus assembly protein PilE</fullName>
    </submittedName>
</protein>
<accession>A0ABY1PQI4</accession>
<name>A0ABY1PQI4_9BURK</name>
<dbReference type="InterPro" id="IPR000983">
    <property type="entry name" value="Bac_GSPG_pilin"/>
</dbReference>
<comment type="caution">
    <text evidence="3">The sequence shown here is derived from an EMBL/GenBank/DDBJ whole genome shotgun (WGS) entry which is preliminary data.</text>
</comment>
<dbReference type="EMBL" id="FXUL01000001">
    <property type="protein sequence ID" value="SMP42589.1"/>
    <property type="molecule type" value="Genomic_DNA"/>
</dbReference>
<keyword evidence="4" id="KW-1185">Reference proteome</keyword>
<reference evidence="3 4" key="1">
    <citation type="submission" date="2017-05" db="EMBL/GenBank/DDBJ databases">
        <authorList>
            <person name="Varghese N."/>
            <person name="Submissions S."/>
        </authorList>
    </citation>
    <scope>NUCLEOTIDE SEQUENCE [LARGE SCALE GENOMIC DNA]</scope>
    <source>
        <strain evidence="3 4">DSM 26001</strain>
    </source>
</reference>
<dbReference type="PROSITE" id="PS00409">
    <property type="entry name" value="PROKAR_NTER_METHYL"/>
    <property type="match status" value="1"/>
</dbReference>
<evidence type="ECO:0000313" key="4">
    <source>
        <dbReference type="Proteomes" id="UP001158049"/>
    </source>
</evidence>
<dbReference type="Pfam" id="PF07963">
    <property type="entry name" value="N_methyl"/>
    <property type="match status" value="1"/>
</dbReference>